<gene>
    <name evidence="2" type="ORF">SAMN05192576_0843</name>
</gene>
<dbReference type="EMBL" id="FNIC01000001">
    <property type="protein sequence ID" value="SDM74887.1"/>
    <property type="molecule type" value="Genomic_DNA"/>
</dbReference>
<evidence type="ECO:0000256" key="1">
    <source>
        <dbReference type="SAM" id="Phobius"/>
    </source>
</evidence>
<feature type="transmembrane region" description="Helical" evidence="1">
    <location>
        <begin position="140"/>
        <end position="161"/>
    </location>
</feature>
<dbReference type="Proteomes" id="UP000199004">
    <property type="component" value="Unassembled WGS sequence"/>
</dbReference>
<organism evidence="2 3">
    <name type="scientific">Nocardioides szechwanensis</name>
    <dbReference type="NCBI Taxonomy" id="1005944"/>
    <lineage>
        <taxon>Bacteria</taxon>
        <taxon>Bacillati</taxon>
        <taxon>Actinomycetota</taxon>
        <taxon>Actinomycetes</taxon>
        <taxon>Propionibacteriales</taxon>
        <taxon>Nocardioidaceae</taxon>
        <taxon>Nocardioides</taxon>
    </lineage>
</organism>
<protein>
    <submittedName>
        <fullName evidence="2">Uncharacterized protein</fullName>
    </submittedName>
</protein>
<keyword evidence="1" id="KW-0812">Transmembrane</keyword>
<dbReference type="STRING" id="1005944.SAMN05192576_0843"/>
<dbReference type="OrthoDB" id="10015633at2"/>
<feature type="transmembrane region" description="Helical" evidence="1">
    <location>
        <begin position="102"/>
        <end position="128"/>
    </location>
</feature>
<keyword evidence="1" id="KW-0472">Membrane</keyword>
<evidence type="ECO:0000313" key="2">
    <source>
        <dbReference type="EMBL" id="SDM74887.1"/>
    </source>
</evidence>
<dbReference type="AlphaFoldDB" id="A0A1G9VS02"/>
<keyword evidence="3" id="KW-1185">Reference proteome</keyword>
<accession>A0A1G9VS02</accession>
<dbReference type="RefSeq" id="WP_091022132.1">
    <property type="nucleotide sequence ID" value="NZ_BKAE01000003.1"/>
</dbReference>
<evidence type="ECO:0000313" key="3">
    <source>
        <dbReference type="Proteomes" id="UP000199004"/>
    </source>
</evidence>
<sequence length="169" mass="18033">MTLAVPTDTRSRRGLWPELALAWTSLALFAAAIFMTVRATEYAWDVEADFAVNGDQGQGLSGLTFYFYEVILAPAAIVHLLSVLLATYRAASARPAGGAGRAVIWVAYVLGVVSVAAACAFGMDYAIGLTDAPESLRDRAMFFQGAPVLVAALAGVVPFVWSRNEVRFP</sequence>
<feature type="transmembrane region" description="Helical" evidence="1">
    <location>
        <begin position="63"/>
        <end position="90"/>
    </location>
</feature>
<name>A0A1G9VS02_9ACTN</name>
<proteinExistence type="predicted"/>
<keyword evidence="1" id="KW-1133">Transmembrane helix</keyword>
<reference evidence="2 3" key="1">
    <citation type="submission" date="2016-10" db="EMBL/GenBank/DDBJ databases">
        <authorList>
            <person name="de Groot N.N."/>
        </authorList>
    </citation>
    <scope>NUCLEOTIDE SEQUENCE [LARGE SCALE GENOMIC DNA]</scope>
    <source>
        <strain evidence="2 3">CGMCC 1.11147</strain>
    </source>
</reference>